<evidence type="ECO:0000313" key="4">
    <source>
        <dbReference type="Proteomes" id="UP001216558"/>
    </source>
</evidence>
<dbReference type="InterPro" id="IPR013424">
    <property type="entry name" value="Ice-binding_C"/>
</dbReference>
<feature type="domain" description="Ice-binding protein C-terminal" evidence="2">
    <location>
        <begin position="148"/>
        <end position="173"/>
    </location>
</feature>
<keyword evidence="4" id="KW-1185">Reference proteome</keyword>
<proteinExistence type="predicted"/>
<dbReference type="EMBL" id="JAQQXQ010000001">
    <property type="protein sequence ID" value="MDC8753327.1"/>
    <property type="molecule type" value="Genomic_DNA"/>
</dbReference>
<name>A0ABT5JP03_9SPHN</name>
<comment type="caution">
    <text evidence="3">The sequence shown here is derived from an EMBL/GenBank/DDBJ whole genome shotgun (WGS) entry which is preliminary data.</text>
</comment>
<dbReference type="NCBIfam" id="NF035944">
    <property type="entry name" value="PEPxxWA-CTERM"/>
    <property type="match status" value="1"/>
</dbReference>
<gene>
    <name evidence="3" type="ORF">OIK40_01570</name>
</gene>
<feature type="chain" id="PRO_5046079059" evidence="1">
    <location>
        <begin position="25"/>
        <end position="182"/>
    </location>
</feature>
<keyword evidence="1" id="KW-0732">Signal</keyword>
<dbReference type="Proteomes" id="UP001216558">
    <property type="component" value="Unassembled WGS sequence"/>
</dbReference>
<evidence type="ECO:0000259" key="2">
    <source>
        <dbReference type="Pfam" id="PF07589"/>
    </source>
</evidence>
<accession>A0ABT5JP03</accession>
<feature type="signal peptide" evidence="1">
    <location>
        <begin position="1"/>
        <end position="24"/>
    </location>
</feature>
<dbReference type="Pfam" id="PF07589">
    <property type="entry name" value="PEP-CTERM"/>
    <property type="match status" value="1"/>
</dbReference>
<dbReference type="NCBIfam" id="TIGR02595">
    <property type="entry name" value="PEP_CTERM"/>
    <property type="match status" value="1"/>
</dbReference>
<reference evidence="3 4" key="1">
    <citation type="submission" date="2022-10" db="EMBL/GenBank/DDBJ databases">
        <title>Erythrobacter sp. sf7 Genome sequencing.</title>
        <authorList>
            <person name="Park S."/>
        </authorList>
    </citation>
    <scope>NUCLEOTIDE SEQUENCE [LARGE SCALE GENOMIC DNA]</scope>
    <source>
        <strain evidence="4">sf7</strain>
    </source>
</reference>
<protein>
    <submittedName>
        <fullName evidence="3">PEPxxWA-CTERM sorting domain-containing protein</fullName>
    </submittedName>
</protein>
<evidence type="ECO:0000256" key="1">
    <source>
        <dbReference type="SAM" id="SignalP"/>
    </source>
</evidence>
<evidence type="ECO:0000313" key="3">
    <source>
        <dbReference type="EMBL" id="MDC8753327.1"/>
    </source>
</evidence>
<organism evidence="3 4">
    <name type="scientific">Erythrobacter fulvus</name>
    <dbReference type="NCBI Taxonomy" id="2987523"/>
    <lineage>
        <taxon>Bacteria</taxon>
        <taxon>Pseudomonadati</taxon>
        <taxon>Pseudomonadota</taxon>
        <taxon>Alphaproteobacteria</taxon>
        <taxon>Sphingomonadales</taxon>
        <taxon>Erythrobacteraceae</taxon>
        <taxon>Erythrobacter/Porphyrobacter group</taxon>
        <taxon>Erythrobacter</taxon>
    </lineage>
</organism>
<sequence length="182" mass="19222">MKIKNAMLSAMALYAATLSAPTSAAVLYEWSGESTIVFDDTVRFEASFSFENDEPIGNFQVLDLSKVTCVLKLNGINVGCLEVRMGEVTTFANGNVVEVVSNSFGRAGSSYSMGSVFSLDSLSMTGSYDAISFNPSRLTVTNTNSAPAVPEPATWAMFILGLGLVGGAMRQRKALTATLSSA</sequence>